<feature type="region of interest" description="Disordered" evidence="1">
    <location>
        <begin position="363"/>
        <end position="384"/>
    </location>
</feature>
<feature type="compositionally biased region" description="Low complexity" evidence="1">
    <location>
        <begin position="370"/>
        <end position="384"/>
    </location>
</feature>
<dbReference type="EMBL" id="CADCVT010000272">
    <property type="protein sequence ID" value="CAA9514293.1"/>
    <property type="molecule type" value="Genomic_DNA"/>
</dbReference>
<proteinExistence type="predicted"/>
<feature type="region of interest" description="Disordered" evidence="1">
    <location>
        <begin position="314"/>
        <end position="337"/>
    </location>
</feature>
<name>A0A6J4T573_9ACTN</name>
<protein>
    <submittedName>
        <fullName evidence="2">Permease of the drug/metabolite transporter (DMT) superfamily</fullName>
    </submittedName>
</protein>
<feature type="compositionally biased region" description="Polar residues" evidence="1">
    <location>
        <begin position="517"/>
        <end position="529"/>
    </location>
</feature>
<sequence>MVVDPRVGPVAVPERRGEEPALLPVDRDQVERADVEVLDQAERVVEPLHRLGSAVGADVRGRGLGDPQRQAHPLRLGEDLARALLVLVARLLRRAAEAAAVLPVRDAERVDVVAAGVEGGDRLGVLRQRRVADRLGQRARARREDARVGAAPERAGGVPDVVDVPDAVRAELVDDVAVGGLVGLGRAVLAAEQVELVADAQVHDSREGLDGLRQLRDAVVVGTGRDGGRVGRARGRDRAEADAEVDREPAVRADRVGDAVELGLEVVLVEPEVPHGPRGLGAGGALDRVGLVDAGLADDDERLAGGDVAHGRGLRGRCGQAQREQGGDDQATHHRLERTRGPNLAPTRQAVVKRTPQIVASTSAPSTWNAAMPSRSPCSRRASPPSSAIVRAFASAPRTEAQRRASASGSVAVIVTPVTRPGPVSDGAAAAHAGPPQRQDCGGSVWSRATIAPGTSAGCRWTSVTSSSSRSQTTRTPSRASRSRAGAMSSTCNMTRQPPLSAPGRSRCRPADVSGWTGETTSTNVSPSAMTALRSPKCPTPSSWKGSASGSAARRSATAESRSRATRTACRSLSMSDEGYAVP</sequence>
<dbReference type="AlphaFoldDB" id="A0A6J4T573"/>
<feature type="compositionally biased region" description="Low complexity" evidence="1">
    <location>
        <begin position="460"/>
        <end position="491"/>
    </location>
</feature>
<feature type="compositionally biased region" description="Low complexity" evidence="1">
    <location>
        <begin position="547"/>
        <end position="572"/>
    </location>
</feature>
<organism evidence="2">
    <name type="scientific">uncultured Solirubrobacteraceae bacterium</name>
    <dbReference type="NCBI Taxonomy" id="1162706"/>
    <lineage>
        <taxon>Bacteria</taxon>
        <taxon>Bacillati</taxon>
        <taxon>Actinomycetota</taxon>
        <taxon>Thermoleophilia</taxon>
        <taxon>Solirubrobacterales</taxon>
        <taxon>Solirubrobacteraceae</taxon>
        <taxon>environmental samples</taxon>
    </lineage>
</organism>
<evidence type="ECO:0000313" key="2">
    <source>
        <dbReference type="EMBL" id="CAA9514293.1"/>
    </source>
</evidence>
<feature type="region of interest" description="Disordered" evidence="1">
    <location>
        <begin position="425"/>
        <end position="583"/>
    </location>
</feature>
<evidence type="ECO:0000256" key="1">
    <source>
        <dbReference type="SAM" id="MobiDB-lite"/>
    </source>
</evidence>
<gene>
    <name evidence="2" type="ORF">AVDCRST_MAG85-2515</name>
</gene>
<accession>A0A6J4T573</accession>
<reference evidence="2" key="1">
    <citation type="submission" date="2020-02" db="EMBL/GenBank/DDBJ databases">
        <authorList>
            <person name="Meier V. D."/>
        </authorList>
    </citation>
    <scope>NUCLEOTIDE SEQUENCE</scope>
    <source>
        <strain evidence="2">AVDCRST_MAG85</strain>
    </source>
</reference>